<dbReference type="GO" id="GO:0016787">
    <property type="term" value="F:hydrolase activity"/>
    <property type="evidence" value="ECO:0007669"/>
    <property type="project" value="UniProtKB-KW"/>
</dbReference>
<protein>
    <submittedName>
        <fullName evidence="4">Alpha/beta hydrolase</fullName>
    </submittedName>
</protein>
<dbReference type="InterPro" id="IPR049492">
    <property type="entry name" value="BD-FAE-like_dom"/>
</dbReference>
<keyword evidence="2" id="KW-0732">Signal</keyword>
<evidence type="ECO:0000313" key="5">
    <source>
        <dbReference type="Proteomes" id="UP000505355"/>
    </source>
</evidence>
<dbReference type="RefSeq" id="WP_173416187.1">
    <property type="nucleotide sequence ID" value="NZ_CP054139.1"/>
</dbReference>
<proteinExistence type="predicted"/>
<evidence type="ECO:0000256" key="1">
    <source>
        <dbReference type="ARBA" id="ARBA00022801"/>
    </source>
</evidence>
<gene>
    <name evidence="4" type="ORF">HQ865_17735</name>
</gene>
<sequence>MKKTLIILLTLMMGIGVHAQTVPAAADSPKVVKPVALPSGFTSQLNVVYTEVNGWKGRVDLYLPPNNGKPTPVIINIHGGGWNHGDKESQGGFALYFKLGYAVANMEYRLMQVAKAPGCVEDTRCMLIYLIKNAKALNIDVNKIVISGTSAGAHLALMGGLLMNDHRFDTNCPGVDNIKVAAIISKYAISDVWDWGNGVIKSKSVANWLGANNTPEFAKAMSPIFYVNKNSPPTFVAHGNADTTVPYQQSVDLHKKLVEMGVKTEFITVEGGGHGKWTKEQNADVDKAVVKFLKEVGI</sequence>
<name>A0A7D4Q526_9SPHI</name>
<keyword evidence="5" id="KW-1185">Reference proteome</keyword>
<dbReference type="PANTHER" id="PTHR48081">
    <property type="entry name" value="AB HYDROLASE SUPERFAMILY PROTEIN C4A8.06C"/>
    <property type="match status" value="1"/>
</dbReference>
<keyword evidence="1 4" id="KW-0378">Hydrolase</keyword>
<feature type="domain" description="BD-FAE-like" evidence="3">
    <location>
        <begin position="60"/>
        <end position="257"/>
    </location>
</feature>
<dbReference type="Proteomes" id="UP000505355">
    <property type="component" value="Chromosome"/>
</dbReference>
<evidence type="ECO:0000256" key="2">
    <source>
        <dbReference type="SAM" id="SignalP"/>
    </source>
</evidence>
<dbReference type="Pfam" id="PF20434">
    <property type="entry name" value="BD-FAE"/>
    <property type="match status" value="1"/>
</dbReference>
<dbReference type="AlphaFoldDB" id="A0A7D4Q526"/>
<organism evidence="4 5">
    <name type="scientific">Mucilaginibacter mali</name>
    <dbReference type="NCBI Taxonomy" id="2740462"/>
    <lineage>
        <taxon>Bacteria</taxon>
        <taxon>Pseudomonadati</taxon>
        <taxon>Bacteroidota</taxon>
        <taxon>Sphingobacteriia</taxon>
        <taxon>Sphingobacteriales</taxon>
        <taxon>Sphingobacteriaceae</taxon>
        <taxon>Mucilaginibacter</taxon>
    </lineage>
</organism>
<dbReference type="SUPFAM" id="SSF53474">
    <property type="entry name" value="alpha/beta-Hydrolases"/>
    <property type="match status" value="1"/>
</dbReference>
<reference evidence="4 5" key="1">
    <citation type="submission" date="2020-05" db="EMBL/GenBank/DDBJ databases">
        <title>Mucilaginibacter mali sp. nov.</title>
        <authorList>
            <person name="Kim H.S."/>
            <person name="Lee K.C."/>
            <person name="Suh M.K."/>
            <person name="Kim J.-S."/>
            <person name="Han K.-I."/>
            <person name="Eom M.K."/>
            <person name="Shin Y.K."/>
            <person name="Lee J.-S."/>
        </authorList>
    </citation>
    <scope>NUCLEOTIDE SEQUENCE [LARGE SCALE GENOMIC DNA]</scope>
    <source>
        <strain evidence="4 5">G2-14</strain>
    </source>
</reference>
<dbReference type="InterPro" id="IPR029058">
    <property type="entry name" value="AB_hydrolase_fold"/>
</dbReference>
<dbReference type="KEGG" id="mmab:HQ865_17735"/>
<dbReference type="EMBL" id="CP054139">
    <property type="protein sequence ID" value="QKJ31527.1"/>
    <property type="molecule type" value="Genomic_DNA"/>
</dbReference>
<evidence type="ECO:0000259" key="3">
    <source>
        <dbReference type="Pfam" id="PF20434"/>
    </source>
</evidence>
<evidence type="ECO:0000313" key="4">
    <source>
        <dbReference type="EMBL" id="QKJ31527.1"/>
    </source>
</evidence>
<feature type="signal peptide" evidence="2">
    <location>
        <begin position="1"/>
        <end position="19"/>
    </location>
</feature>
<dbReference type="InterPro" id="IPR050300">
    <property type="entry name" value="GDXG_lipolytic_enzyme"/>
</dbReference>
<accession>A0A7D4Q526</accession>
<feature type="chain" id="PRO_5028963991" evidence="2">
    <location>
        <begin position="20"/>
        <end position="298"/>
    </location>
</feature>
<dbReference type="PANTHER" id="PTHR48081:SF33">
    <property type="entry name" value="KYNURENINE FORMAMIDASE"/>
    <property type="match status" value="1"/>
</dbReference>
<dbReference type="Gene3D" id="3.40.50.1820">
    <property type="entry name" value="alpha/beta hydrolase"/>
    <property type="match status" value="1"/>
</dbReference>